<evidence type="ECO:0000256" key="2">
    <source>
        <dbReference type="SAM" id="Phobius"/>
    </source>
</evidence>
<feature type="region of interest" description="Disordered" evidence="1">
    <location>
        <begin position="32"/>
        <end position="90"/>
    </location>
</feature>
<dbReference type="GO" id="GO:0007271">
    <property type="term" value="P:synaptic transmission, cholinergic"/>
    <property type="evidence" value="ECO:0007669"/>
    <property type="project" value="TreeGrafter"/>
</dbReference>
<feature type="region of interest" description="Disordered" evidence="1">
    <location>
        <begin position="359"/>
        <end position="379"/>
    </location>
</feature>
<dbReference type="InterPro" id="IPR026160">
    <property type="entry name" value="Ric3"/>
</dbReference>
<dbReference type="GO" id="GO:0034394">
    <property type="term" value="P:protein localization to cell surface"/>
    <property type="evidence" value="ECO:0007669"/>
    <property type="project" value="TreeGrafter"/>
</dbReference>
<dbReference type="GO" id="GO:0045202">
    <property type="term" value="C:synapse"/>
    <property type="evidence" value="ECO:0007669"/>
    <property type="project" value="GOC"/>
</dbReference>
<dbReference type="Proteomes" id="UP001187415">
    <property type="component" value="Unassembled WGS sequence"/>
</dbReference>
<protein>
    <recommendedName>
        <fullName evidence="3">Resistance to inhibitors of cholinesterase protein 3 N-terminal domain-containing protein</fullName>
    </recommendedName>
</protein>
<dbReference type="EMBL" id="JAUPFM010000009">
    <property type="protein sequence ID" value="KAK2842660.1"/>
    <property type="molecule type" value="Genomic_DNA"/>
</dbReference>
<dbReference type="PANTHER" id="PTHR21723:SF4">
    <property type="entry name" value="ZGC:92489"/>
    <property type="match status" value="1"/>
</dbReference>
<dbReference type="PANTHER" id="PTHR21723">
    <property type="entry name" value="RESISTANCE TO INHIBITORS OF CHOLINESTERASE PROTEIN 3 RIC3"/>
    <property type="match status" value="1"/>
</dbReference>
<dbReference type="AlphaFoldDB" id="A0AA88MQI8"/>
<comment type="caution">
    <text evidence="4">The sequence shown here is derived from an EMBL/GenBank/DDBJ whole genome shotgun (WGS) entry which is preliminary data.</text>
</comment>
<evidence type="ECO:0000313" key="4">
    <source>
        <dbReference type="EMBL" id="KAK2842660.1"/>
    </source>
</evidence>
<keyword evidence="2" id="KW-1133">Transmembrane helix</keyword>
<keyword evidence="2" id="KW-0472">Membrane</keyword>
<accession>A0AA88MQI8</accession>
<dbReference type="GO" id="GO:0043005">
    <property type="term" value="C:neuron projection"/>
    <property type="evidence" value="ECO:0007669"/>
    <property type="project" value="TreeGrafter"/>
</dbReference>
<proteinExistence type="predicted"/>
<feature type="domain" description="Resistance to inhibitors of cholinesterase protein 3 N-terminal" evidence="3">
    <location>
        <begin position="15"/>
        <end position="166"/>
    </location>
</feature>
<sequence>MAMSTFQKVTLATCLVLCVALLLPRMLLSRGRKDAAERPEGSGRFPPMMHRQMPTEPRGQRATGSGFSRTHNSEAAARGKGAGTGAGTGGKSNLAGQIIPVYGFGILLYILYILFKITSKGNSKPSEGRCPSVRSENVKRKITDYELSQLQERLRETELMMESIVSNANHSPDRMNGVTADQQESLLQQLTKITQVMQEGQLVEGMEPERPARDDWEDYPEEPHQYWKHSHCSCQHSQQHDGPQTGTEDERTEANGADTAEDIPAGDVISGREAAETENVSTDAVREGVFPAAGEEDARPQTDSGINNWEDTDRHGQNYLAVSEEDLAGVLEELGLTLKTTSNVEQEKIEDLHQLVETETSVSQVRRRNKRRRAKKCSH</sequence>
<feature type="transmembrane region" description="Helical" evidence="2">
    <location>
        <begin position="94"/>
        <end position="115"/>
    </location>
</feature>
<feature type="region of interest" description="Disordered" evidence="1">
    <location>
        <begin position="234"/>
        <end position="286"/>
    </location>
</feature>
<name>A0AA88MQI8_CHASR</name>
<gene>
    <name evidence="4" type="ORF">Q5P01_012860</name>
</gene>
<feature type="compositionally biased region" description="Gly residues" evidence="1">
    <location>
        <begin position="80"/>
        <end position="90"/>
    </location>
</feature>
<feature type="region of interest" description="Disordered" evidence="1">
    <location>
        <begin position="200"/>
        <end position="222"/>
    </location>
</feature>
<evidence type="ECO:0000259" key="3">
    <source>
        <dbReference type="Pfam" id="PF15361"/>
    </source>
</evidence>
<dbReference type="InterPro" id="IPR032763">
    <property type="entry name" value="RIC3_N"/>
</dbReference>
<feature type="compositionally biased region" description="Basic residues" evidence="1">
    <location>
        <begin position="365"/>
        <end position="379"/>
    </location>
</feature>
<dbReference type="Pfam" id="PF15361">
    <property type="entry name" value="RIC3"/>
    <property type="match status" value="1"/>
</dbReference>
<keyword evidence="2" id="KW-0812">Transmembrane</keyword>
<evidence type="ECO:0000256" key="1">
    <source>
        <dbReference type="SAM" id="MobiDB-lite"/>
    </source>
</evidence>
<keyword evidence="5" id="KW-1185">Reference proteome</keyword>
<feature type="compositionally biased region" description="Basic and acidic residues" evidence="1">
    <location>
        <begin position="32"/>
        <end position="41"/>
    </location>
</feature>
<evidence type="ECO:0000313" key="5">
    <source>
        <dbReference type="Proteomes" id="UP001187415"/>
    </source>
</evidence>
<dbReference type="GO" id="GO:0043025">
    <property type="term" value="C:neuronal cell body"/>
    <property type="evidence" value="ECO:0007669"/>
    <property type="project" value="TreeGrafter"/>
</dbReference>
<reference evidence="4" key="1">
    <citation type="submission" date="2023-07" db="EMBL/GenBank/DDBJ databases">
        <title>Chromosome-level Genome Assembly of Striped Snakehead (Channa striata).</title>
        <authorList>
            <person name="Liu H."/>
        </authorList>
    </citation>
    <scope>NUCLEOTIDE SEQUENCE</scope>
    <source>
        <strain evidence="4">Gz</strain>
        <tissue evidence="4">Muscle</tissue>
    </source>
</reference>
<organism evidence="4 5">
    <name type="scientific">Channa striata</name>
    <name type="common">Snakehead murrel</name>
    <name type="synonym">Ophicephalus striatus</name>
    <dbReference type="NCBI Taxonomy" id="64152"/>
    <lineage>
        <taxon>Eukaryota</taxon>
        <taxon>Metazoa</taxon>
        <taxon>Chordata</taxon>
        <taxon>Craniata</taxon>
        <taxon>Vertebrata</taxon>
        <taxon>Euteleostomi</taxon>
        <taxon>Actinopterygii</taxon>
        <taxon>Neopterygii</taxon>
        <taxon>Teleostei</taxon>
        <taxon>Neoteleostei</taxon>
        <taxon>Acanthomorphata</taxon>
        <taxon>Anabantaria</taxon>
        <taxon>Anabantiformes</taxon>
        <taxon>Channoidei</taxon>
        <taxon>Channidae</taxon>
        <taxon>Channa</taxon>
    </lineage>
</organism>